<evidence type="ECO:0000256" key="1">
    <source>
        <dbReference type="SAM" id="Phobius"/>
    </source>
</evidence>
<feature type="transmembrane region" description="Helical" evidence="1">
    <location>
        <begin position="100"/>
        <end position="119"/>
    </location>
</feature>
<proteinExistence type="predicted"/>
<feature type="transmembrane region" description="Helical" evidence="1">
    <location>
        <begin position="162"/>
        <end position="181"/>
    </location>
</feature>
<protein>
    <recommendedName>
        <fullName evidence="4">Glycosyltransferase RgtA/B/C/D-like domain-containing protein</fullName>
    </recommendedName>
</protein>
<feature type="transmembrane region" description="Helical" evidence="1">
    <location>
        <begin position="534"/>
        <end position="556"/>
    </location>
</feature>
<dbReference type="Proteomes" id="UP000095347">
    <property type="component" value="Unassembled WGS sequence"/>
</dbReference>
<evidence type="ECO:0008006" key="4">
    <source>
        <dbReference type="Google" id="ProtNLM"/>
    </source>
</evidence>
<feature type="transmembrane region" description="Helical" evidence="1">
    <location>
        <begin position="187"/>
        <end position="208"/>
    </location>
</feature>
<keyword evidence="3" id="KW-1185">Reference proteome</keyword>
<feature type="transmembrane region" description="Helical" evidence="1">
    <location>
        <begin position="43"/>
        <end position="65"/>
    </location>
</feature>
<reference evidence="3" key="1">
    <citation type="submission" date="2016-07" db="EMBL/GenBank/DDBJ databases">
        <authorList>
            <person name="Florea S."/>
            <person name="Webb J.S."/>
            <person name="Jaromczyk J."/>
            <person name="Schardl C.L."/>
        </authorList>
    </citation>
    <scope>NUCLEOTIDE SEQUENCE [LARGE SCALE GENOMIC DNA]</scope>
    <source>
        <strain evidence="3">MV-1</strain>
    </source>
</reference>
<accession>A0A1E5Q7B5</accession>
<evidence type="ECO:0000313" key="3">
    <source>
        <dbReference type="Proteomes" id="UP000095347"/>
    </source>
</evidence>
<keyword evidence="1" id="KW-1133">Transmembrane helix</keyword>
<feature type="transmembrane region" description="Helical" evidence="1">
    <location>
        <begin position="278"/>
        <end position="296"/>
    </location>
</feature>
<dbReference type="EMBL" id="MCGG01000033">
    <property type="protein sequence ID" value="OEJ66400.1"/>
    <property type="molecule type" value="Genomic_DNA"/>
</dbReference>
<gene>
    <name evidence="2" type="ORF">BEN30_12190</name>
</gene>
<feature type="transmembrane region" description="Helical" evidence="1">
    <location>
        <begin position="247"/>
        <end position="271"/>
    </location>
</feature>
<feature type="transmembrane region" description="Helical" evidence="1">
    <location>
        <begin position="139"/>
        <end position="155"/>
    </location>
</feature>
<dbReference type="AlphaFoldDB" id="A0A1E5Q7B5"/>
<organism evidence="2 3">
    <name type="scientific">Magnetovibrio blakemorei</name>
    <dbReference type="NCBI Taxonomy" id="28181"/>
    <lineage>
        <taxon>Bacteria</taxon>
        <taxon>Pseudomonadati</taxon>
        <taxon>Pseudomonadota</taxon>
        <taxon>Alphaproteobacteria</taxon>
        <taxon>Rhodospirillales</taxon>
        <taxon>Magnetovibrionaceae</taxon>
        <taxon>Magnetovibrio</taxon>
    </lineage>
</organism>
<keyword evidence="1" id="KW-0472">Membrane</keyword>
<comment type="caution">
    <text evidence="2">The sequence shown here is derived from an EMBL/GenBank/DDBJ whole genome shotgun (WGS) entry which is preliminary data.</text>
</comment>
<feature type="transmembrane region" description="Helical" evidence="1">
    <location>
        <begin position="497"/>
        <end position="522"/>
    </location>
</feature>
<dbReference type="RefSeq" id="WP_139134982.1">
    <property type="nucleotide sequence ID" value="NZ_MCGG01000033.1"/>
</dbReference>
<feature type="transmembrane region" description="Helical" evidence="1">
    <location>
        <begin position="215"/>
        <end position="235"/>
    </location>
</feature>
<name>A0A1E5Q7B5_9PROT</name>
<sequence>MILLALCFVATLAAAGVAAVALLSGPIGVELQKPFLSTPVSRLVALQIAASLALILFGGFLTLLVNWQGAPKGLHAVCGAGWWRHVARSLRCQNAPQRPALFWAGVGLVALLVNVAMLVDLPVMAFIEPDTLGYLKPSAVRSGGYMLIIKAVVAVSGDLKWIVPVQLNAMLASFAVLGWTARGVLRSQAAGGIVALAPMLSSGLLILAPTVMTEAFFVVFLCLHLAAVLSVIQRLTWFNISMVGLTLALMIVVRPNGISFLAGVPLLLFFFKDRWRMVLTGTLGPVLLVVLAQGMAHQHTFGFFGLHKFGGISLAGAAAPLIRGDMPSAYPDLAQDLEGRFKGYYVDFPPFEERDYPFEMAHVASLTAVGAIFKQILPAIRAKLNLPEPQVVALEYDPRLNAISGSLGLSAIQNDPWGFFKIVTSNYIANWHITLPVRVPMAIYYPRSLDIAQGVVEQDPQLLSQVMDPGAYQDPARAEEIKKVGGAGIRPIEWPRLVIGVFQLALAYLAFFLSMGGLLAIFKRKAAADRMYRALAYSALVLQAGYGLISIGNASFVRYTVAFDPLVILLLTIGAVMGLRAIFADQGAESTPS</sequence>
<evidence type="ECO:0000313" key="2">
    <source>
        <dbReference type="EMBL" id="OEJ66400.1"/>
    </source>
</evidence>
<feature type="transmembrane region" description="Helical" evidence="1">
    <location>
        <begin position="562"/>
        <end position="583"/>
    </location>
</feature>
<keyword evidence="1" id="KW-0812">Transmembrane</keyword>